<dbReference type="InParanoid" id="M1DQX0"/>
<name>M1DQX0_SOLTU</name>
<proteinExistence type="predicted"/>
<dbReference type="PaxDb" id="4113-PGSC0003DMT400092941"/>
<evidence type="ECO:0000313" key="2">
    <source>
        <dbReference type="Proteomes" id="UP000011115"/>
    </source>
</evidence>
<organism evidence="1 2">
    <name type="scientific">Solanum tuberosum</name>
    <name type="common">Potato</name>
    <dbReference type="NCBI Taxonomy" id="4113"/>
    <lineage>
        <taxon>Eukaryota</taxon>
        <taxon>Viridiplantae</taxon>
        <taxon>Streptophyta</taxon>
        <taxon>Embryophyta</taxon>
        <taxon>Tracheophyta</taxon>
        <taxon>Spermatophyta</taxon>
        <taxon>Magnoliopsida</taxon>
        <taxon>eudicotyledons</taxon>
        <taxon>Gunneridae</taxon>
        <taxon>Pentapetalae</taxon>
        <taxon>asterids</taxon>
        <taxon>lamiids</taxon>
        <taxon>Solanales</taxon>
        <taxon>Solanaceae</taxon>
        <taxon>Solanoideae</taxon>
        <taxon>Solaneae</taxon>
        <taxon>Solanum</taxon>
    </lineage>
</organism>
<dbReference type="AlphaFoldDB" id="M1DQX0"/>
<dbReference type="HOGENOM" id="CLU_029307_9_1_1"/>
<accession>M1DQX0</accession>
<dbReference type="EnsemblPlants" id="PGSC0003DMT400092941">
    <property type="protein sequence ID" value="PGSC0003DMT400092941"/>
    <property type="gene ID" value="PGSC0003DMG400042512"/>
</dbReference>
<protein>
    <submittedName>
        <fullName evidence="1">Uncharacterized protein</fullName>
    </submittedName>
</protein>
<evidence type="ECO:0000313" key="1">
    <source>
        <dbReference type="EnsemblPlants" id="PGSC0003DMT400092941"/>
    </source>
</evidence>
<sequence length="160" mass="18517">MTDKVLLESFYRDLGPDNRSNDDQLFAGGMLHQPYEVVAELLDGMVEANKESKKKQEWDALLAQLDFLSKRVMELEAQALKKDKHFSLRECTKGKKREGVQDDEFLSLIQQKIKEHNKMFNKMKESIDMLNEATTSNSMTIQLQDSQINYLISGHYPPFV</sequence>
<keyword evidence="2" id="KW-1185">Reference proteome</keyword>
<dbReference type="Proteomes" id="UP000011115">
    <property type="component" value="Unassembled WGS sequence"/>
</dbReference>
<reference evidence="1" key="2">
    <citation type="submission" date="2015-06" db="UniProtKB">
        <authorList>
            <consortium name="EnsemblPlants"/>
        </authorList>
    </citation>
    <scope>IDENTIFICATION</scope>
    <source>
        <strain evidence="1">DM1-3 516 R44</strain>
    </source>
</reference>
<reference evidence="2" key="1">
    <citation type="journal article" date="2011" name="Nature">
        <title>Genome sequence and analysis of the tuber crop potato.</title>
        <authorList>
            <consortium name="The Potato Genome Sequencing Consortium"/>
        </authorList>
    </citation>
    <scope>NUCLEOTIDE SEQUENCE [LARGE SCALE GENOMIC DNA]</scope>
    <source>
        <strain evidence="2">cv. DM1-3 516 R44</strain>
    </source>
</reference>
<dbReference type="Gramene" id="PGSC0003DMT400092941">
    <property type="protein sequence ID" value="PGSC0003DMT400092941"/>
    <property type="gene ID" value="PGSC0003DMG400042512"/>
</dbReference>